<feature type="signal peptide" evidence="1">
    <location>
        <begin position="1"/>
        <end position="24"/>
    </location>
</feature>
<dbReference type="OrthoDB" id="1364277at2"/>
<evidence type="ECO:0000313" key="2">
    <source>
        <dbReference type="EMBL" id="TSE05981.1"/>
    </source>
</evidence>
<keyword evidence="3" id="KW-1185">Reference proteome</keyword>
<dbReference type="Proteomes" id="UP000318833">
    <property type="component" value="Unassembled WGS sequence"/>
</dbReference>
<name>A0A554VFH3_9FLAO</name>
<feature type="chain" id="PRO_5021964010" description="Lipoprotein" evidence="1">
    <location>
        <begin position="25"/>
        <end position="163"/>
    </location>
</feature>
<dbReference type="AlphaFoldDB" id="A0A554VFH3"/>
<dbReference type="RefSeq" id="WP_143917815.1">
    <property type="nucleotide sequence ID" value="NZ_CANMIK010000060.1"/>
</dbReference>
<reference evidence="2 3" key="1">
    <citation type="submission" date="2019-07" db="EMBL/GenBank/DDBJ databases">
        <title>The draft genome sequence of Aquimarina algiphila M91.</title>
        <authorList>
            <person name="Meng X."/>
        </authorList>
    </citation>
    <scope>NUCLEOTIDE SEQUENCE [LARGE SCALE GENOMIC DNA]</scope>
    <source>
        <strain evidence="2 3">M91</strain>
    </source>
</reference>
<organism evidence="2 3">
    <name type="scientific">Aquimarina algiphila</name>
    <dbReference type="NCBI Taxonomy" id="2047982"/>
    <lineage>
        <taxon>Bacteria</taxon>
        <taxon>Pseudomonadati</taxon>
        <taxon>Bacteroidota</taxon>
        <taxon>Flavobacteriia</taxon>
        <taxon>Flavobacteriales</taxon>
        <taxon>Flavobacteriaceae</taxon>
        <taxon>Aquimarina</taxon>
    </lineage>
</organism>
<sequence>MKNFETLCIKVLMLLVVVTFTQCASSQKIDMKASLQIKDSYFQEIPSGMADGPTTLFVSFEIEKNNEVELTYAFFRGKKIELKKTNSNPNIYEGNYVYPAKMQDLIMSGDSKEEFKNQLPEIERKIPFELKANECMLQYIQNGEEKLFKIENLKQIVLKNFPM</sequence>
<accession>A0A554VFH3</accession>
<gene>
    <name evidence="2" type="ORF">FOF46_21135</name>
</gene>
<proteinExistence type="predicted"/>
<comment type="caution">
    <text evidence="2">The sequence shown here is derived from an EMBL/GenBank/DDBJ whole genome shotgun (WGS) entry which is preliminary data.</text>
</comment>
<protein>
    <recommendedName>
        <fullName evidence="4">Lipoprotein</fullName>
    </recommendedName>
</protein>
<keyword evidence="1" id="KW-0732">Signal</keyword>
<evidence type="ECO:0000313" key="3">
    <source>
        <dbReference type="Proteomes" id="UP000318833"/>
    </source>
</evidence>
<evidence type="ECO:0000256" key="1">
    <source>
        <dbReference type="SAM" id="SignalP"/>
    </source>
</evidence>
<dbReference type="EMBL" id="VLNR01000052">
    <property type="protein sequence ID" value="TSE05981.1"/>
    <property type="molecule type" value="Genomic_DNA"/>
</dbReference>
<evidence type="ECO:0008006" key="4">
    <source>
        <dbReference type="Google" id="ProtNLM"/>
    </source>
</evidence>